<dbReference type="EMBL" id="GL883024">
    <property type="protein sequence ID" value="EGG16137.1"/>
    <property type="molecule type" value="Genomic_DNA"/>
</dbReference>
<keyword evidence="3" id="KW-1185">Reference proteome</keyword>
<evidence type="ECO:0000256" key="1">
    <source>
        <dbReference type="SAM" id="MobiDB-lite"/>
    </source>
</evidence>
<feature type="region of interest" description="Disordered" evidence="1">
    <location>
        <begin position="60"/>
        <end position="81"/>
    </location>
</feature>
<evidence type="ECO:0000313" key="2">
    <source>
        <dbReference type="EMBL" id="EGG16137.1"/>
    </source>
</evidence>
<organism evidence="2 3">
    <name type="scientific">Cavenderia fasciculata</name>
    <name type="common">Slime mold</name>
    <name type="synonym">Dictyostelium fasciculatum</name>
    <dbReference type="NCBI Taxonomy" id="261658"/>
    <lineage>
        <taxon>Eukaryota</taxon>
        <taxon>Amoebozoa</taxon>
        <taxon>Evosea</taxon>
        <taxon>Eumycetozoa</taxon>
        <taxon>Dictyostelia</taxon>
        <taxon>Acytosteliales</taxon>
        <taxon>Cavenderiaceae</taxon>
        <taxon>Cavenderia</taxon>
    </lineage>
</organism>
<proteinExistence type="predicted"/>
<protein>
    <submittedName>
        <fullName evidence="2">Uncharacterized protein</fullName>
    </submittedName>
</protein>
<accession>F4Q6V5</accession>
<sequence length="963" mass="112664">MKRKFKIEDVDEYQTKSSLGQLYKTDLIQICQVLKIDTINTKETKSYIIDQILYHYNNNNNNNNQIDSDSDDKEQQQQQDNKRIYTEEELLSRSKQRVVGICKDLKIEYRESDTKKTLIQYIMVYQKTEVTPSSLSGGYSLPWSIISRILTQAWNDAKYCTCIYPQEFLDLQKDLNCKLFSSNETYSFKFLGIQFNSKIGQFTDQVKSNNQHCPQHAMYYRDDSLNHPWPHFNLDHEQLDPIQIQWKQSMLTISKKIFHHLSTTVSRTFSIPSNHKKMPRAAFEKSVWNHINNQYNGIKVANRIYIPPSNQVYLDAPPWFTKSIEHVTIDELHKTSINLIKLSKLVNLRSLVFMAAQNPEFDTLKNLTSITIDTHFHTKAVDVLIQSLDRPMTKLLFSHPSVILKAKDIVLESLQVIRLDTKTYIELFQNNNTCQDQKSPSSKLPNLRHVHVRLDISNIEIVDFILPDRVTTVTATTTYSNCNEEICRRFLENNPHITNLRLTYNQANFTTLGTISTQLKQSKLSRIMVYSKRSLTNIQHQQLIQSNVYFNSSKDMSIGQEFKKYIFYRNDQHNNQIINNNINRNIDNNNDKNNNILPTLPNIIIYKIIKLLWNSMNICNCDISIMSWYSNQTVSNRDILLLKSNQDFETIQSNCPYHCWVNRSSIYLSLSLVRHHQKSIYRVRLSALSTISKSTRSFVFKRLFTKFGPIQSHHQLFYSKNEQLFKTTKRISCTERTPLHLERLQQAKSIQLAVIPTINNQFPYNNLRKLNLADLLYRDINNQLSQFISKLELPLVKLILPLDVNPMLSFLAKHATETLKKSLENIQVGEGSDSSLLQQFPNIKHIIIENVDHDKPSFYTTLLVSHHRFTKLSIRTYSSNIDKSIEFLKSNPSIHTFVVHSQIGSKYLLKSAVIELDHIKNIYYLVDPNLIDYDRYSLFDTKYPFTHQSIITKKDSIFVHYKR</sequence>
<dbReference type="Proteomes" id="UP000007797">
    <property type="component" value="Unassembled WGS sequence"/>
</dbReference>
<name>F4Q6V5_CACFS</name>
<dbReference type="RefSeq" id="XP_004352590.1">
    <property type="nucleotide sequence ID" value="XM_004352538.1"/>
</dbReference>
<gene>
    <name evidence="2" type="ORF">DFA_09162</name>
</gene>
<reference evidence="3" key="1">
    <citation type="journal article" date="2011" name="Genome Res.">
        <title>Phylogeny-wide analysis of social amoeba genomes highlights ancient origins for complex intercellular communication.</title>
        <authorList>
            <person name="Heidel A.J."/>
            <person name="Lawal H.M."/>
            <person name="Felder M."/>
            <person name="Schilde C."/>
            <person name="Helps N.R."/>
            <person name="Tunggal B."/>
            <person name="Rivero F."/>
            <person name="John U."/>
            <person name="Schleicher M."/>
            <person name="Eichinger L."/>
            <person name="Platzer M."/>
            <person name="Noegel A.A."/>
            <person name="Schaap P."/>
            <person name="Gloeckner G."/>
        </authorList>
    </citation>
    <scope>NUCLEOTIDE SEQUENCE [LARGE SCALE GENOMIC DNA]</scope>
    <source>
        <strain evidence="3">SH3</strain>
    </source>
</reference>
<dbReference type="AlphaFoldDB" id="F4Q6V5"/>
<evidence type="ECO:0000313" key="3">
    <source>
        <dbReference type="Proteomes" id="UP000007797"/>
    </source>
</evidence>
<dbReference type="KEGG" id="dfa:DFA_09162"/>
<dbReference type="GeneID" id="14868250"/>